<feature type="region of interest" description="Disordered" evidence="2">
    <location>
        <begin position="1"/>
        <end position="25"/>
    </location>
</feature>
<dbReference type="Proteomes" id="UP001556367">
    <property type="component" value="Unassembled WGS sequence"/>
</dbReference>
<sequence length="89" mass="9817">MSYPQFDDQSTWGGSASPALDTGSTGDIVRDAIRKEQLIKEIAASQEDLRNMLARAKAVQKETDKLAAGNETLQMYIDNLTVQMAKRRG</sequence>
<name>A0ABR3JYK9_9AGAR</name>
<reference evidence="4" key="1">
    <citation type="submission" date="2024-06" db="EMBL/GenBank/DDBJ databases">
        <title>Multi-omics analyses provide insights into the biosynthesis of the anticancer antibiotic pleurotin in Hohenbuehelia grisea.</title>
        <authorList>
            <person name="Weaver J.A."/>
            <person name="Alberti F."/>
        </authorList>
    </citation>
    <scope>NUCLEOTIDE SEQUENCE [LARGE SCALE GENOMIC DNA]</scope>
    <source>
        <strain evidence="4">T-177</strain>
    </source>
</reference>
<comment type="caution">
    <text evidence="3">The sequence shown here is derived from an EMBL/GenBank/DDBJ whole genome shotgun (WGS) entry which is preliminary data.</text>
</comment>
<dbReference type="EMBL" id="JASNQZ010000001">
    <property type="protein sequence ID" value="KAL0960644.1"/>
    <property type="molecule type" value="Genomic_DNA"/>
</dbReference>
<keyword evidence="4" id="KW-1185">Reference proteome</keyword>
<evidence type="ECO:0000256" key="2">
    <source>
        <dbReference type="SAM" id="MobiDB-lite"/>
    </source>
</evidence>
<evidence type="ECO:0000313" key="3">
    <source>
        <dbReference type="EMBL" id="KAL0960644.1"/>
    </source>
</evidence>
<proteinExistence type="predicted"/>
<evidence type="ECO:0000256" key="1">
    <source>
        <dbReference type="SAM" id="Coils"/>
    </source>
</evidence>
<protein>
    <submittedName>
        <fullName evidence="3">Uncharacterized protein</fullName>
    </submittedName>
</protein>
<accession>A0ABR3JYK9</accession>
<dbReference type="Gene3D" id="1.20.5.170">
    <property type="match status" value="1"/>
</dbReference>
<dbReference type="InterPro" id="IPR019357">
    <property type="entry name" value="SCOC"/>
</dbReference>
<dbReference type="Pfam" id="PF10224">
    <property type="entry name" value="DUF2205"/>
    <property type="match status" value="1"/>
</dbReference>
<keyword evidence="1" id="KW-0175">Coiled coil</keyword>
<gene>
    <name evidence="3" type="ORF">HGRIS_005672</name>
</gene>
<organism evidence="3 4">
    <name type="scientific">Hohenbuehelia grisea</name>
    <dbReference type="NCBI Taxonomy" id="104357"/>
    <lineage>
        <taxon>Eukaryota</taxon>
        <taxon>Fungi</taxon>
        <taxon>Dikarya</taxon>
        <taxon>Basidiomycota</taxon>
        <taxon>Agaricomycotina</taxon>
        <taxon>Agaricomycetes</taxon>
        <taxon>Agaricomycetidae</taxon>
        <taxon>Agaricales</taxon>
        <taxon>Pleurotineae</taxon>
        <taxon>Pleurotaceae</taxon>
        <taxon>Hohenbuehelia</taxon>
    </lineage>
</organism>
<feature type="coiled-coil region" evidence="1">
    <location>
        <begin position="35"/>
        <end position="62"/>
    </location>
</feature>
<evidence type="ECO:0000313" key="4">
    <source>
        <dbReference type="Proteomes" id="UP001556367"/>
    </source>
</evidence>